<keyword evidence="10" id="KW-1185">Reference proteome</keyword>
<dbReference type="PATRIC" id="fig|1050174.4.peg.1323"/>
<dbReference type="AlphaFoldDB" id="A0A0G3GRI6"/>
<evidence type="ECO:0000256" key="3">
    <source>
        <dbReference type="ARBA" id="ARBA00022475"/>
    </source>
</evidence>
<reference evidence="9 10" key="1">
    <citation type="submission" date="2015-05" db="EMBL/GenBank/DDBJ databases">
        <title>Complete genome sequence of Corynebacterium epidermidicanis DSM 45586, isolated from the skin of a dog suffering from pruritus.</title>
        <authorList>
            <person name="Ruckert C."/>
            <person name="Albersmeier A."/>
            <person name="Winkler A."/>
            <person name="Tauch A."/>
        </authorList>
    </citation>
    <scope>NUCLEOTIDE SEQUENCE [LARGE SCALE GENOMIC DNA]</scope>
    <source>
        <strain evidence="9 10">DSM 45586</strain>
    </source>
</reference>
<evidence type="ECO:0000256" key="4">
    <source>
        <dbReference type="ARBA" id="ARBA00022692"/>
    </source>
</evidence>
<dbReference type="GO" id="GO:0005886">
    <property type="term" value="C:plasma membrane"/>
    <property type="evidence" value="ECO:0007669"/>
    <property type="project" value="UniProtKB-SubCell"/>
</dbReference>
<feature type="transmembrane region" description="Helical" evidence="7">
    <location>
        <begin position="262"/>
        <end position="283"/>
    </location>
</feature>
<evidence type="ECO:0000256" key="1">
    <source>
        <dbReference type="ARBA" id="ARBA00004651"/>
    </source>
</evidence>
<evidence type="ECO:0000256" key="6">
    <source>
        <dbReference type="ARBA" id="ARBA00023136"/>
    </source>
</evidence>
<dbReference type="InterPro" id="IPR015414">
    <property type="entry name" value="TMEM64"/>
</dbReference>
<evidence type="ECO:0000256" key="2">
    <source>
        <dbReference type="ARBA" id="ARBA00008640"/>
    </source>
</evidence>
<dbReference type="Pfam" id="PF09335">
    <property type="entry name" value="VTT_dom"/>
    <property type="match status" value="1"/>
</dbReference>
<dbReference type="PANTHER" id="PTHR12677:SF59">
    <property type="entry name" value="GOLGI APPARATUS MEMBRANE PROTEIN TVP38-RELATED"/>
    <property type="match status" value="1"/>
</dbReference>
<feature type="transmembrane region" description="Helical" evidence="7">
    <location>
        <begin position="101"/>
        <end position="121"/>
    </location>
</feature>
<accession>A0A0G3GRI6</accession>
<feature type="transmembrane region" description="Helical" evidence="7">
    <location>
        <begin position="201"/>
        <end position="221"/>
    </location>
</feature>
<feature type="transmembrane region" description="Helical" evidence="7">
    <location>
        <begin position="69"/>
        <end position="89"/>
    </location>
</feature>
<evidence type="ECO:0000313" key="9">
    <source>
        <dbReference type="EMBL" id="AKK03170.1"/>
    </source>
</evidence>
<dbReference type="InterPro" id="IPR032816">
    <property type="entry name" value="VTT_dom"/>
</dbReference>
<comment type="similarity">
    <text evidence="2 7">Belongs to the TVP38/TMEM64 family.</text>
</comment>
<evidence type="ECO:0000259" key="8">
    <source>
        <dbReference type="Pfam" id="PF09335"/>
    </source>
</evidence>
<keyword evidence="5 7" id="KW-1133">Transmembrane helix</keyword>
<evidence type="ECO:0000256" key="7">
    <source>
        <dbReference type="RuleBase" id="RU366058"/>
    </source>
</evidence>
<name>A0A0G3GRI6_9CORY</name>
<keyword evidence="6 7" id="KW-0472">Membrane</keyword>
<proteinExistence type="inferred from homology"/>
<keyword evidence="3 7" id="KW-1003">Cell membrane</keyword>
<dbReference type="KEGG" id="cei:CEPID_06560"/>
<protein>
    <recommendedName>
        <fullName evidence="7">TVP38/TMEM64 family membrane protein</fullName>
    </recommendedName>
</protein>
<feature type="transmembrane region" description="Helical" evidence="7">
    <location>
        <begin position="133"/>
        <end position="155"/>
    </location>
</feature>
<dbReference type="STRING" id="1050174.CEPID_06560"/>
<sequence length="289" mass="31531">MLSPTLKLRAAAGKRNRKYPAHWECYTVTLSSAQRGVDKRPSLLSGWQTPPVKVCTNLADVRMTRTKKFIALGVLVLIGVLVVALVDIESPAQLRQFFEKFGVWSWLAFFFAYVVLTQFPVPRTTFTVAAGVLFGPILGSALALSATTISAALSLTMLRALLADPQEVAQPHDSWLQQMASKQRDHPAFARINTRLEQRGGIAVFFLRMIAGIPFSVLNYACVLTPIPLRSFVVATFFGSAPSTIAGVVLGDALTGSHDTRMLWVFAVLLVVGLSGLFIDFLLPVKPKA</sequence>
<evidence type="ECO:0000313" key="10">
    <source>
        <dbReference type="Proteomes" id="UP000035368"/>
    </source>
</evidence>
<gene>
    <name evidence="9" type="ORF">CEPID_06560</name>
</gene>
<dbReference type="PANTHER" id="PTHR12677">
    <property type="entry name" value="GOLGI APPARATUS MEMBRANE PROTEIN TVP38-RELATED"/>
    <property type="match status" value="1"/>
</dbReference>
<feature type="transmembrane region" description="Helical" evidence="7">
    <location>
        <begin position="227"/>
        <end position="250"/>
    </location>
</feature>
<keyword evidence="4 7" id="KW-0812">Transmembrane</keyword>
<organism evidence="9 10">
    <name type="scientific">Corynebacterium epidermidicanis</name>
    <dbReference type="NCBI Taxonomy" id="1050174"/>
    <lineage>
        <taxon>Bacteria</taxon>
        <taxon>Bacillati</taxon>
        <taxon>Actinomycetota</taxon>
        <taxon>Actinomycetes</taxon>
        <taxon>Mycobacteriales</taxon>
        <taxon>Corynebacteriaceae</taxon>
        <taxon>Corynebacterium</taxon>
    </lineage>
</organism>
<comment type="subcellular location">
    <subcellularLocation>
        <location evidence="1 7">Cell membrane</location>
        <topology evidence="1 7">Multi-pass membrane protein</topology>
    </subcellularLocation>
</comment>
<feature type="domain" description="VTT" evidence="8">
    <location>
        <begin position="121"/>
        <end position="252"/>
    </location>
</feature>
<evidence type="ECO:0000256" key="5">
    <source>
        <dbReference type="ARBA" id="ARBA00022989"/>
    </source>
</evidence>
<dbReference type="Proteomes" id="UP000035368">
    <property type="component" value="Chromosome"/>
</dbReference>
<dbReference type="EMBL" id="CP011541">
    <property type="protein sequence ID" value="AKK03170.1"/>
    <property type="molecule type" value="Genomic_DNA"/>
</dbReference>